<name>A0A0N0BDJ2_9HYME</name>
<evidence type="ECO:0000313" key="3">
    <source>
        <dbReference type="EMBL" id="KOX70248.1"/>
    </source>
</evidence>
<dbReference type="OrthoDB" id="114727at2759"/>
<keyword evidence="1" id="KW-0479">Metal-binding</keyword>
<keyword evidence="4" id="KW-1185">Reference proteome</keyword>
<proteinExistence type="predicted"/>
<dbReference type="Proteomes" id="UP000053105">
    <property type="component" value="Unassembled WGS sequence"/>
</dbReference>
<dbReference type="AlphaFoldDB" id="A0A0N0BDJ2"/>
<reference evidence="3 4" key="1">
    <citation type="submission" date="2015-07" db="EMBL/GenBank/DDBJ databases">
        <title>The genome of Melipona quadrifasciata.</title>
        <authorList>
            <person name="Pan H."/>
            <person name="Kapheim K."/>
        </authorList>
    </citation>
    <scope>NUCLEOTIDE SEQUENCE [LARGE SCALE GENOMIC DNA]</scope>
    <source>
        <strain evidence="3">0111107301</strain>
        <tissue evidence="3">Whole body</tissue>
    </source>
</reference>
<dbReference type="STRING" id="166423.A0A0N0BDJ2"/>
<sequence>MSSILCFTDTNDVNQCSEWKHRYIKCFILEDYYQCGEVSYVGKQLLRRIYSWDFDLKTSNCLKNLDSYLLILKFRIETPVSVLTRQILLWWGCCLILGIGHIISDLIEILEVRSKTLRKDLEMEAMLEVIKNKSESIIQNKNKLLDNVNPGKLRENIQHHFTTDEINSLLPQIQCSPFRDSIFRLFSSQKDNHLNLKDILDLCSAFSKHFPHNVRAAWVFYIFGKTLFII</sequence>
<evidence type="ECO:0000313" key="4">
    <source>
        <dbReference type="Proteomes" id="UP000053105"/>
    </source>
</evidence>
<organism evidence="3 4">
    <name type="scientific">Melipona quadrifasciata</name>
    <dbReference type="NCBI Taxonomy" id="166423"/>
    <lineage>
        <taxon>Eukaryota</taxon>
        <taxon>Metazoa</taxon>
        <taxon>Ecdysozoa</taxon>
        <taxon>Arthropoda</taxon>
        <taxon>Hexapoda</taxon>
        <taxon>Insecta</taxon>
        <taxon>Pterygota</taxon>
        <taxon>Neoptera</taxon>
        <taxon>Endopterygota</taxon>
        <taxon>Hymenoptera</taxon>
        <taxon>Apocrita</taxon>
        <taxon>Aculeata</taxon>
        <taxon>Apoidea</taxon>
        <taxon>Anthophila</taxon>
        <taxon>Apidae</taxon>
        <taxon>Melipona</taxon>
    </lineage>
</organism>
<accession>A0A0N0BDJ2</accession>
<keyword evidence="2" id="KW-0677">Repeat</keyword>
<evidence type="ECO:0000256" key="2">
    <source>
        <dbReference type="ARBA" id="ARBA00022737"/>
    </source>
</evidence>
<dbReference type="InterPro" id="IPR051433">
    <property type="entry name" value="CIBP"/>
</dbReference>
<evidence type="ECO:0000256" key="1">
    <source>
        <dbReference type="ARBA" id="ARBA00022723"/>
    </source>
</evidence>
<gene>
    <name evidence="3" type="ORF">WN51_05526</name>
</gene>
<protein>
    <submittedName>
        <fullName evidence="3">Uncharacterized protein</fullName>
    </submittedName>
</protein>
<dbReference type="EMBL" id="KQ435871">
    <property type="protein sequence ID" value="KOX70248.1"/>
    <property type="molecule type" value="Genomic_DNA"/>
</dbReference>
<dbReference type="Gene3D" id="1.10.238.10">
    <property type="entry name" value="EF-hand"/>
    <property type="match status" value="1"/>
</dbReference>
<dbReference type="PANTHER" id="PTHR45791:SF9">
    <property type="entry name" value="FREQUENIN-1-LIKE PROTEIN"/>
    <property type="match status" value="1"/>
</dbReference>
<dbReference type="GO" id="GO:0005509">
    <property type="term" value="F:calcium ion binding"/>
    <property type="evidence" value="ECO:0007669"/>
    <property type="project" value="TreeGrafter"/>
</dbReference>
<dbReference type="GO" id="GO:0000287">
    <property type="term" value="F:magnesium ion binding"/>
    <property type="evidence" value="ECO:0007669"/>
    <property type="project" value="TreeGrafter"/>
</dbReference>
<dbReference type="PANTHER" id="PTHR45791">
    <property type="entry name" value="CALCIUM AND INTEGRIN BINDING FAMILY MEMBER 2"/>
    <property type="match status" value="1"/>
</dbReference>